<accession>A0AAD5MK48</accession>
<name>A0AAD5MK48_PARTN</name>
<gene>
    <name evidence="1" type="ORF">KIN20_018808</name>
</gene>
<evidence type="ECO:0000313" key="1">
    <source>
        <dbReference type="EMBL" id="KAJ1359972.1"/>
    </source>
</evidence>
<reference evidence="1" key="1">
    <citation type="submission" date="2021-06" db="EMBL/GenBank/DDBJ databases">
        <title>Parelaphostrongylus tenuis whole genome reference sequence.</title>
        <authorList>
            <person name="Garwood T.J."/>
            <person name="Larsen P.A."/>
            <person name="Fountain-Jones N.M."/>
            <person name="Garbe J.R."/>
            <person name="Macchietto M.G."/>
            <person name="Kania S.A."/>
            <person name="Gerhold R.W."/>
            <person name="Richards J.E."/>
            <person name="Wolf T.M."/>
        </authorList>
    </citation>
    <scope>NUCLEOTIDE SEQUENCE</scope>
    <source>
        <strain evidence="1">MNPRO001-30</strain>
        <tissue evidence="1">Meninges</tissue>
    </source>
</reference>
<organism evidence="1 2">
    <name type="scientific">Parelaphostrongylus tenuis</name>
    <name type="common">Meningeal worm</name>
    <dbReference type="NCBI Taxonomy" id="148309"/>
    <lineage>
        <taxon>Eukaryota</taxon>
        <taxon>Metazoa</taxon>
        <taxon>Ecdysozoa</taxon>
        <taxon>Nematoda</taxon>
        <taxon>Chromadorea</taxon>
        <taxon>Rhabditida</taxon>
        <taxon>Rhabditina</taxon>
        <taxon>Rhabditomorpha</taxon>
        <taxon>Strongyloidea</taxon>
        <taxon>Metastrongylidae</taxon>
        <taxon>Parelaphostrongylus</taxon>
    </lineage>
</organism>
<comment type="caution">
    <text evidence="1">The sequence shown here is derived from an EMBL/GenBank/DDBJ whole genome shotgun (WGS) entry which is preliminary data.</text>
</comment>
<dbReference type="Proteomes" id="UP001196413">
    <property type="component" value="Unassembled WGS sequence"/>
</dbReference>
<sequence length="59" mass="6985">MRNGWNLSRVVLRCERDSAVIDDDYVPGMLFDDQFDDRFDLAADEPLFYCLYLFLVESN</sequence>
<dbReference type="AlphaFoldDB" id="A0AAD5MK48"/>
<evidence type="ECO:0000313" key="2">
    <source>
        <dbReference type="Proteomes" id="UP001196413"/>
    </source>
</evidence>
<protein>
    <submittedName>
        <fullName evidence="1">Uncharacterized protein</fullName>
    </submittedName>
</protein>
<dbReference type="EMBL" id="JAHQIW010003749">
    <property type="protein sequence ID" value="KAJ1359972.1"/>
    <property type="molecule type" value="Genomic_DNA"/>
</dbReference>
<proteinExistence type="predicted"/>
<keyword evidence="2" id="KW-1185">Reference proteome</keyword>